<dbReference type="PANTHER" id="PTHR10578:SF149">
    <property type="entry name" value="2-HYDROXYACID OXIDASE 2"/>
    <property type="match status" value="1"/>
</dbReference>
<reference evidence="8" key="1">
    <citation type="submission" date="2020-05" db="UniProtKB">
        <authorList>
            <consortium name="EnsemblMetazoa"/>
        </authorList>
    </citation>
    <scope>IDENTIFICATION</scope>
    <source>
        <strain evidence="8">Jacobina</strain>
    </source>
</reference>
<dbReference type="EnsemblMetazoa" id="LLOJ000763-RA">
    <property type="protein sequence ID" value="LLOJ000763-PA"/>
    <property type="gene ID" value="LLOJ000763"/>
</dbReference>
<dbReference type="InterPro" id="IPR012133">
    <property type="entry name" value="Alpha-hydoxy_acid_DH_FMN"/>
</dbReference>
<protein>
    <recommendedName>
        <fullName evidence="2">(S)-2-hydroxy-acid oxidase</fullName>
        <ecNumber evidence="2">1.1.3.15</ecNumber>
    </recommendedName>
</protein>
<dbReference type="InterPro" id="IPR000262">
    <property type="entry name" value="FMN-dep_DH"/>
</dbReference>
<keyword evidence="9" id="KW-1185">Reference proteome</keyword>
<dbReference type="FunFam" id="3.20.20.70:FF:000056">
    <property type="entry name" value="hydroxyacid oxidase 2"/>
    <property type="match status" value="1"/>
</dbReference>
<dbReference type="Proteomes" id="UP000092461">
    <property type="component" value="Unassembled WGS sequence"/>
</dbReference>
<name>A0A1B0C9Z1_LUTLO</name>
<comment type="catalytic activity">
    <reaction evidence="5">
        <text>a (2S)-2-hydroxycarboxylate + O2 = a 2-oxocarboxylate + H2O2</text>
        <dbReference type="Rhea" id="RHEA:16789"/>
        <dbReference type="ChEBI" id="CHEBI:15379"/>
        <dbReference type="ChEBI" id="CHEBI:16240"/>
        <dbReference type="ChEBI" id="CHEBI:35179"/>
        <dbReference type="ChEBI" id="CHEBI:58123"/>
        <dbReference type="EC" id="1.1.3.15"/>
    </reaction>
    <physiologicalReaction direction="left-to-right" evidence="5">
        <dbReference type="Rhea" id="RHEA:16790"/>
    </physiologicalReaction>
</comment>
<dbReference type="PROSITE" id="PS51349">
    <property type="entry name" value="FMN_HYDROXY_ACID_DH_2"/>
    <property type="match status" value="2"/>
</dbReference>
<dbReference type="VEuPathDB" id="VectorBase:LLONM1_008269"/>
<organism evidence="8 9">
    <name type="scientific">Lutzomyia longipalpis</name>
    <name type="common">Sand fly</name>
    <dbReference type="NCBI Taxonomy" id="7200"/>
    <lineage>
        <taxon>Eukaryota</taxon>
        <taxon>Metazoa</taxon>
        <taxon>Ecdysozoa</taxon>
        <taxon>Arthropoda</taxon>
        <taxon>Hexapoda</taxon>
        <taxon>Insecta</taxon>
        <taxon>Pterygota</taxon>
        <taxon>Neoptera</taxon>
        <taxon>Endopterygota</taxon>
        <taxon>Diptera</taxon>
        <taxon>Nematocera</taxon>
        <taxon>Psychodoidea</taxon>
        <taxon>Psychodidae</taxon>
        <taxon>Lutzomyia</taxon>
        <taxon>Lutzomyia</taxon>
    </lineage>
</organism>
<comment type="catalytic activity">
    <reaction evidence="6">
        <text>2-hydroxyoctanoate + O2 = 2-oxooctanoate + H2O2</text>
        <dbReference type="Rhea" id="RHEA:67940"/>
        <dbReference type="ChEBI" id="CHEBI:15379"/>
        <dbReference type="ChEBI" id="CHEBI:16240"/>
        <dbReference type="ChEBI" id="CHEBI:133514"/>
        <dbReference type="ChEBI" id="CHEBI:176689"/>
    </reaction>
    <physiologicalReaction direction="left-to-right" evidence="6">
        <dbReference type="Rhea" id="RHEA:67941"/>
    </physiologicalReaction>
</comment>
<dbReference type="GO" id="GO:0003973">
    <property type="term" value="F:(S)-2-hydroxy-acid oxidase activity"/>
    <property type="evidence" value="ECO:0007669"/>
    <property type="project" value="UniProtKB-EC"/>
</dbReference>
<dbReference type="CDD" id="cd02809">
    <property type="entry name" value="alpha_hydroxyacid_oxid_FMN"/>
    <property type="match status" value="1"/>
</dbReference>
<feature type="domain" description="FMN hydroxy acid dehydrogenase" evidence="7">
    <location>
        <begin position="1"/>
        <end position="182"/>
    </location>
</feature>
<evidence type="ECO:0000313" key="8">
    <source>
        <dbReference type="EnsemblMetazoa" id="LLOJ000763-PA"/>
    </source>
</evidence>
<evidence type="ECO:0000256" key="5">
    <source>
        <dbReference type="ARBA" id="ARBA00029325"/>
    </source>
</evidence>
<dbReference type="PROSITE" id="PS00557">
    <property type="entry name" value="FMN_HYDROXY_ACID_DH_1"/>
    <property type="match status" value="1"/>
</dbReference>
<dbReference type="VEuPathDB" id="VectorBase:LLOJ000763"/>
<proteinExistence type="inferred from homology"/>
<evidence type="ECO:0000256" key="6">
    <source>
        <dbReference type="ARBA" id="ARBA00029327"/>
    </source>
</evidence>
<dbReference type="EC" id="1.1.3.15" evidence="2"/>
<dbReference type="GO" id="GO:0005782">
    <property type="term" value="C:peroxisomal matrix"/>
    <property type="evidence" value="ECO:0007669"/>
    <property type="project" value="TreeGrafter"/>
</dbReference>
<evidence type="ECO:0000259" key="7">
    <source>
        <dbReference type="PROSITE" id="PS51349"/>
    </source>
</evidence>
<dbReference type="PANTHER" id="PTHR10578">
    <property type="entry name" value="S -2-HYDROXY-ACID OXIDASE-RELATED"/>
    <property type="match status" value="1"/>
</dbReference>
<evidence type="ECO:0000256" key="1">
    <source>
        <dbReference type="ARBA" id="ARBA00001917"/>
    </source>
</evidence>
<dbReference type="Gene3D" id="3.20.20.70">
    <property type="entry name" value="Aldolase class I"/>
    <property type="match status" value="2"/>
</dbReference>
<comment type="similarity">
    <text evidence="4">Belongs to the FMN-dependent alpha-hydroxy acid dehydrogenase family.</text>
</comment>
<feature type="domain" description="FMN hydroxy acid dehydrogenase" evidence="7">
    <location>
        <begin position="209"/>
        <end position="568"/>
    </location>
</feature>
<sequence length="572" mass="62893">MELTSVDDFRERAWSLLPKGPLDYYRSGAGDEYSLRLNQSAFDRPTYLKDVSERTTKTNVLGINMDMPVGIAPTAMQRMAHPEGEVANAKAAAASGVLFTLSTIATSSIEEVAEATPESNKWFQLYIYRDRELTKNLVRRAEKNGYKAIVLTVDAPLFGLRRRDVKNKFTLAPHLQLANFVGEKATGVHNSEGGSGLLEYRCSYRGLSVEAMELTSVDDFRERAWSLLPKGPLDYYRSGAGDEYSLRLNQSAFDRPTYLKDVSERTTKTNVLGINMDMPVGIAPTAMQRMAHPEGEVANAKAAAASGVLFTLSTIATSSIEEVAEATPESNKWFQLYIYRDRELTKNLVRRAEKNGYKAIVLTVDAPLFGLRRRDVKNKFTLAPHLQLANFVGEKATGVHNSEGGSGLLEYVNKQFDDSITWDDVKWLVEFTKLPVIAKGILTAEDATTAVQCGCRGIIVSNHGARQIDGVPASIEALPEVVAAVGERVTVMMDGGIRQGTDVFKALALGAKLVFIGRPAIWGLTADGQRGVETILKIIKNELNICMAIAGCPTVSDISRKYVVHESYYSKL</sequence>
<dbReference type="InterPro" id="IPR037396">
    <property type="entry name" value="FMN_HAD"/>
</dbReference>
<dbReference type="SUPFAM" id="SSF51395">
    <property type="entry name" value="FMN-linked oxidoreductases"/>
    <property type="match status" value="2"/>
</dbReference>
<evidence type="ECO:0000256" key="3">
    <source>
        <dbReference type="ARBA" id="ARBA00023002"/>
    </source>
</evidence>
<evidence type="ECO:0000256" key="4">
    <source>
        <dbReference type="ARBA" id="ARBA00024042"/>
    </source>
</evidence>
<accession>A0A1B0C9Z1</accession>
<keyword evidence="3" id="KW-0560">Oxidoreductase</keyword>
<dbReference type="Pfam" id="PF01070">
    <property type="entry name" value="FMN_dh"/>
    <property type="match status" value="2"/>
</dbReference>
<dbReference type="InterPro" id="IPR008259">
    <property type="entry name" value="FMN_hydac_DH_AS"/>
</dbReference>
<comment type="cofactor">
    <cofactor evidence="1">
        <name>FMN</name>
        <dbReference type="ChEBI" id="CHEBI:58210"/>
    </cofactor>
</comment>
<dbReference type="EMBL" id="AJWK01003055">
    <property type="status" value="NOT_ANNOTATED_CDS"/>
    <property type="molecule type" value="Genomic_DNA"/>
</dbReference>
<evidence type="ECO:0000313" key="9">
    <source>
        <dbReference type="Proteomes" id="UP000092461"/>
    </source>
</evidence>
<dbReference type="GO" id="GO:0001561">
    <property type="term" value="P:fatty acid alpha-oxidation"/>
    <property type="evidence" value="ECO:0007669"/>
    <property type="project" value="TreeGrafter"/>
</dbReference>
<evidence type="ECO:0000256" key="2">
    <source>
        <dbReference type="ARBA" id="ARBA00013087"/>
    </source>
</evidence>
<dbReference type="EMBL" id="AJWK01003056">
    <property type="status" value="NOT_ANNOTATED_CDS"/>
    <property type="molecule type" value="Genomic_DNA"/>
</dbReference>
<dbReference type="GO" id="GO:0010181">
    <property type="term" value="F:FMN binding"/>
    <property type="evidence" value="ECO:0007669"/>
    <property type="project" value="InterPro"/>
</dbReference>
<dbReference type="AlphaFoldDB" id="A0A1B0C9Z1"/>
<dbReference type="InterPro" id="IPR013785">
    <property type="entry name" value="Aldolase_TIM"/>
</dbReference>